<sequence>MSDGGVGSGYVFSTCSSNKETAPLDCQYYN</sequence>
<name>A0A0K2SZX2_LEPSM</name>
<accession>A0A0K2SZX2</accession>
<reference evidence="1" key="1">
    <citation type="submission" date="2014-05" db="EMBL/GenBank/DDBJ databases">
        <authorList>
            <person name="Chronopoulou M."/>
        </authorList>
    </citation>
    <scope>NUCLEOTIDE SEQUENCE</scope>
    <source>
        <tissue evidence="1">Whole organism</tissue>
    </source>
</reference>
<dbReference type="EMBL" id="HACA01001942">
    <property type="protein sequence ID" value="CDW19303.1"/>
    <property type="molecule type" value="Transcribed_RNA"/>
</dbReference>
<evidence type="ECO:0000313" key="1">
    <source>
        <dbReference type="EMBL" id="CDW19303.1"/>
    </source>
</evidence>
<organism evidence="1">
    <name type="scientific">Lepeophtheirus salmonis</name>
    <name type="common">Salmon louse</name>
    <name type="synonym">Caligus salmonis</name>
    <dbReference type="NCBI Taxonomy" id="72036"/>
    <lineage>
        <taxon>Eukaryota</taxon>
        <taxon>Metazoa</taxon>
        <taxon>Ecdysozoa</taxon>
        <taxon>Arthropoda</taxon>
        <taxon>Crustacea</taxon>
        <taxon>Multicrustacea</taxon>
        <taxon>Hexanauplia</taxon>
        <taxon>Copepoda</taxon>
        <taxon>Siphonostomatoida</taxon>
        <taxon>Caligidae</taxon>
        <taxon>Lepeophtheirus</taxon>
    </lineage>
</organism>
<proteinExistence type="predicted"/>
<protein>
    <submittedName>
        <fullName evidence="1">Uncharacterized protein</fullName>
    </submittedName>
</protein>
<dbReference type="AlphaFoldDB" id="A0A0K2SZX2"/>